<dbReference type="PANTHER" id="PTHR33303">
    <property type="entry name" value="CYTOPLASMIC PROTEIN-RELATED"/>
    <property type="match status" value="1"/>
</dbReference>
<dbReference type="Proteomes" id="UP001315686">
    <property type="component" value="Unassembled WGS sequence"/>
</dbReference>
<dbReference type="RefSeq" id="WP_327792417.1">
    <property type="nucleotide sequence ID" value="NZ_JADQAZ010000001.1"/>
</dbReference>
<evidence type="ECO:0000259" key="1">
    <source>
        <dbReference type="SMART" id="SM00881"/>
    </source>
</evidence>
<dbReference type="SMART" id="SM00881">
    <property type="entry name" value="CoA_binding"/>
    <property type="match status" value="1"/>
</dbReference>
<name>A0AAP2CR68_9RHOB</name>
<dbReference type="Pfam" id="PF13380">
    <property type="entry name" value="CoA_binding_2"/>
    <property type="match status" value="1"/>
</dbReference>
<organism evidence="2 3">
    <name type="scientific">Harenicola maris</name>
    <dbReference type="NCBI Taxonomy" id="2841044"/>
    <lineage>
        <taxon>Bacteria</taxon>
        <taxon>Pseudomonadati</taxon>
        <taxon>Pseudomonadota</taxon>
        <taxon>Alphaproteobacteria</taxon>
        <taxon>Rhodobacterales</taxon>
        <taxon>Paracoccaceae</taxon>
        <taxon>Harenicola</taxon>
    </lineage>
</organism>
<dbReference type="EMBL" id="JADQAZ010000001">
    <property type="protein sequence ID" value="MBT0956208.1"/>
    <property type="molecule type" value="Genomic_DNA"/>
</dbReference>
<accession>A0AAP2CR68</accession>
<dbReference type="SUPFAM" id="SSF51735">
    <property type="entry name" value="NAD(P)-binding Rossmann-fold domains"/>
    <property type="match status" value="1"/>
</dbReference>
<dbReference type="PANTHER" id="PTHR33303:SF2">
    <property type="entry name" value="COA-BINDING DOMAIN-CONTAINING PROTEIN"/>
    <property type="match status" value="1"/>
</dbReference>
<dbReference type="InterPro" id="IPR003781">
    <property type="entry name" value="CoA-bd"/>
</dbReference>
<dbReference type="AlphaFoldDB" id="A0AAP2CR68"/>
<gene>
    <name evidence="2" type="ORF">IV417_02315</name>
</gene>
<dbReference type="InterPro" id="IPR036291">
    <property type="entry name" value="NAD(P)-bd_dom_sf"/>
</dbReference>
<feature type="domain" description="CoA-binding" evidence="1">
    <location>
        <begin position="13"/>
        <end position="113"/>
    </location>
</feature>
<evidence type="ECO:0000313" key="3">
    <source>
        <dbReference type="Proteomes" id="UP001315686"/>
    </source>
</evidence>
<dbReference type="Gene3D" id="3.40.50.720">
    <property type="entry name" value="NAD(P)-binding Rossmann-like Domain"/>
    <property type="match status" value="1"/>
</dbReference>
<keyword evidence="3" id="KW-1185">Reference proteome</keyword>
<protein>
    <submittedName>
        <fullName evidence="2">CoA-binding protein</fullName>
    </submittedName>
</protein>
<proteinExistence type="predicted"/>
<evidence type="ECO:0000313" key="2">
    <source>
        <dbReference type="EMBL" id="MBT0956208.1"/>
    </source>
</evidence>
<comment type="caution">
    <text evidence="2">The sequence shown here is derived from an EMBL/GenBank/DDBJ whole genome shotgun (WGS) entry which is preliminary data.</text>
</comment>
<sequence>MVDSTTDAELRHILETTKVIACVGVSPNPVRPSHYVARYLSMRGYRVLPINPVHAGKVLLGETVLADFSEVPEGVTVDMVDIFRRSEHVPDVVEAALQHIPDGLRTIWMQIGVINEPAAERARQAGLRVVQDRCPKIEYQRLFGELRMGGFNTGVISSKLPKL</sequence>
<reference evidence="2 3" key="1">
    <citation type="journal article" date="2021" name="Arch. Microbiol.">
        <title>Harenicola maris gen. nov., sp. nov. isolated from the Sea of Japan shallow sediments.</title>
        <authorList>
            <person name="Romanenko L.A."/>
            <person name="Kurilenko V.V."/>
            <person name="Chernysheva N.Y."/>
            <person name="Tekutyeva L.A."/>
            <person name="Velansky P.V."/>
            <person name="Svetashev V.I."/>
            <person name="Isaeva M.P."/>
        </authorList>
    </citation>
    <scope>NUCLEOTIDE SEQUENCE [LARGE SCALE GENOMIC DNA]</scope>
    <source>
        <strain evidence="2 3">KMM 3653</strain>
    </source>
</reference>